<keyword evidence="1" id="KW-0548">Nucleotidyltransferase</keyword>
<organism evidence="1 2">
    <name type="scientific">Saccharibacillus sacchari</name>
    <dbReference type="NCBI Taxonomy" id="456493"/>
    <lineage>
        <taxon>Bacteria</taxon>
        <taxon>Bacillati</taxon>
        <taxon>Bacillota</taxon>
        <taxon>Bacilli</taxon>
        <taxon>Bacillales</taxon>
        <taxon>Paenibacillaceae</taxon>
        <taxon>Saccharibacillus</taxon>
    </lineage>
</organism>
<keyword evidence="2" id="KW-1185">Reference proteome</keyword>
<comment type="caution">
    <text evidence="1">The sequence shown here is derived from an EMBL/GenBank/DDBJ whole genome shotgun (WGS) entry which is preliminary data.</text>
</comment>
<dbReference type="EC" id="2.7.7.65" evidence="1"/>
<dbReference type="Proteomes" id="UP001380953">
    <property type="component" value="Unassembled WGS sequence"/>
</dbReference>
<reference evidence="1" key="1">
    <citation type="submission" date="2024-03" db="EMBL/GenBank/DDBJ databases">
        <title>Whole genome sequecning of epiphytes from Marcgravia umbellata leaves.</title>
        <authorList>
            <person name="Kumar G."/>
            <person name="Savka M.A."/>
        </authorList>
    </citation>
    <scope>NUCLEOTIDE SEQUENCE</scope>
    <source>
        <strain evidence="1">RIT_BL5</strain>
    </source>
</reference>
<dbReference type="EMBL" id="JBBKAR010000061">
    <property type="protein sequence ID" value="MEJ8307092.1"/>
    <property type="molecule type" value="Genomic_DNA"/>
</dbReference>
<accession>A0ACC6PJQ1</accession>
<protein>
    <submittedName>
        <fullName evidence="1">Diguanylate cyclase</fullName>
        <ecNumber evidence="1">2.7.7.65</ecNumber>
    </submittedName>
</protein>
<sequence length="542" mass="60781">MPDYHSKQTSPGMHQPDWTMLYRKAQTVGCTPSEFEQVLDILELLPYRDISTAIVPVQQALQVAEKLGREDLVHRTRLVQADVFGRQGRVAESGRMIREINAWAAKHDYKHLLARSHRLLGGFFRRVGDHESALEHAFRGLQHLPGEVSPATRADHLMMLGLALDEAGSFEDAKQRFDEVLEISHTTGDVQFALYALNNMAYTYYDQGDLEAASSLIEQIRELSERHGFPLIALLLDTIAKGEILLGRPEEAEKTLLPVLTDPTQRKLSELVSLPECMLTVSQAQLVQGKLAEAQAMLDEARHLCEDHGLARVSVQVRLRQAELYAASGLYQQAYEEHVRFHADSETLRSSEREAKVRIFQAVFEAEEARKSSEHFREMALRDPLTGLRNRRFIDQYLDSLLLRMQESGESLTVAIIDLDYFKRINDTLSHEVGDTVLINVAKILSVSAAEPAAVARLGGEEFVAIFPRADRRQGEELANRMCRAIRNAHWSPITGVIPVTASIGVHTVQGGSINRAELLAVADRRLYLAKRSGKDRVVAEG</sequence>
<proteinExistence type="predicted"/>
<gene>
    <name evidence="1" type="ORF">WKI47_24550</name>
</gene>
<keyword evidence="1" id="KW-0808">Transferase</keyword>
<evidence type="ECO:0000313" key="2">
    <source>
        <dbReference type="Proteomes" id="UP001380953"/>
    </source>
</evidence>
<evidence type="ECO:0000313" key="1">
    <source>
        <dbReference type="EMBL" id="MEJ8307092.1"/>
    </source>
</evidence>
<name>A0ACC6PJQ1_9BACL</name>